<sequence length="109" mass="12292">MKTYNVFYSVKQGVSSEQVSKLTDEFIAQLRTHELVESAASSRIVNKGNFPEMPDFHLAVNFKDQAQMDASFHTIRLSLMTTYPHADLMRSVADFKVTFSESLSDLPVA</sequence>
<dbReference type="Proteomes" id="UP000029994">
    <property type="component" value="Unassembled WGS sequence"/>
</dbReference>
<dbReference type="eggNOG" id="ENOG5032DVG">
    <property type="taxonomic scope" value="Bacteria"/>
</dbReference>
<evidence type="ECO:0000313" key="2">
    <source>
        <dbReference type="Proteomes" id="UP000029994"/>
    </source>
</evidence>
<evidence type="ECO:0008006" key="3">
    <source>
        <dbReference type="Google" id="ProtNLM"/>
    </source>
</evidence>
<protein>
    <recommendedName>
        <fullName evidence="3">Stress-response A/B barrel domain-containing protein</fullName>
    </recommendedName>
</protein>
<dbReference type="Pfam" id="PF20319">
    <property type="entry name" value="DUF6614"/>
    <property type="match status" value="1"/>
</dbReference>
<comment type="caution">
    <text evidence="1">The sequence shown here is derived from an EMBL/GenBank/DDBJ whole genome shotgun (WGS) entry which is preliminary data.</text>
</comment>
<gene>
    <name evidence="1" type="ORF">EA26_09120</name>
</gene>
<dbReference type="AlphaFoldDB" id="A0A099LVN6"/>
<dbReference type="InterPro" id="IPR046722">
    <property type="entry name" value="DUF6614"/>
</dbReference>
<proteinExistence type="predicted"/>
<dbReference type="RefSeq" id="WP_039426884.1">
    <property type="nucleotide sequence ID" value="NZ_CP061844.1"/>
</dbReference>
<reference evidence="1 2" key="1">
    <citation type="submission" date="2014-04" db="EMBL/GenBank/DDBJ databases">
        <title>Genome sequencing of Vibrio navarrensis strains.</title>
        <authorList>
            <person name="Gladney L.M."/>
            <person name="Katz L.S."/>
            <person name="Marino-Ramirez L."/>
            <person name="Jordan I.K."/>
        </authorList>
    </citation>
    <scope>NUCLEOTIDE SEQUENCE [LARGE SCALE GENOMIC DNA]</scope>
    <source>
        <strain evidence="1 2">ATCC 51183</strain>
    </source>
</reference>
<dbReference type="GeneID" id="43683351"/>
<evidence type="ECO:0000313" key="1">
    <source>
        <dbReference type="EMBL" id="KGK11461.1"/>
    </source>
</evidence>
<name>A0A099LVN6_9VIBR</name>
<keyword evidence="2" id="KW-1185">Reference proteome</keyword>
<organism evidence="1 2">
    <name type="scientific">Vibrio navarrensis</name>
    <dbReference type="NCBI Taxonomy" id="29495"/>
    <lineage>
        <taxon>Bacteria</taxon>
        <taxon>Pseudomonadati</taxon>
        <taxon>Pseudomonadota</taxon>
        <taxon>Gammaproteobacteria</taxon>
        <taxon>Vibrionales</taxon>
        <taxon>Vibrionaceae</taxon>
        <taxon>Vibrio</taxon>
    </lineage>
</organism>
<dbReference type="EMBL" id="JMCG01000001">
    <property type="protein sequence ID" value="KGK11461.1"/>
    <property type="molecule type" value="Genomic_DNA"/>
</dbReference>
<accession>A0A099LVN6</accession>